<protein>
    <recommendedName>
        <fullName evidence="1">PAP/OAS1 substrate-binding-related domain-containing protein</fullName>
    </recommendedName>
</protein>
<accession>A0AAV1Y0T1</accession>
<dbReference type="InterPro" id="IPR058921">
    <property type="entry name" value="PAP/OAS1-rel"/>
</dbReference>
<proteinExistence type="predicted"/>
<sequence length="77" mass="8606">MEDESITNGQCDQYIHHVEPPVNDCGELLLGRDILIALKALYGVTRRTQEPFVSKHLNIVDPLCENNNLGRSISMGI</sequence>
<evidence type="ECO:0000313" key="3">
    <source>
        <dbReference type="Proteomes" id="UP001497480"/>
    </source>
</evidence>
<gene>
    <name evidence="2" type="ORF">LLUT_LOCUS28537</name>
</gene>
<dbReference type="AlphaFoldDB" id="A0AAV1Y0T1"/>
<reference evidence="2 3" key="1">
    <citation type="submission" date="2024-03" db="EMBL/GenBank/DDBJ databases">
        <authorList>
            <person name="Martinez-Hernandez J."/>
        </authorList>
    </citation>
    <scope>NUCLEOTIDE SEQUENCE [LARGE SCALE GENOMIC DNA]</scope>
</reference>
<dbReference type="PANTHER" id="PTHR45979:SF30">
    <property type="entry name" value="NUCLEOTIDYLTRANSFERASE"/>
    <property type="match status" value="1"/>
</dbReference>
<dbReference type="PANTHER" id="PTHR45979">
    <property type="entry name" value="PAP/OAS1 SUBSTRATE-BINDING DOMAIN SUPERFAMILY"/>
    <property type="match status" value="1"/>
</dbReference>
<evidence type="ECO:0000313" key="2">
    <source>
        <dbReference type="EMBL" id="CAL0327477.1"/>
    </source>
</evidence>
<keyword evidence="3" id="KW-1185">Reference proteome</keyword>
<evidence type="ECO:0000259" key="1">
    <source>
        <dbReference type="Pfam" id="PF26180"/>
    </source>
</evidence>
<dbReference type="EMBL" id="CAXHTB010000020">
    <property type="protein sequence ID" value="CAL0327477.1"/>
    <property type="molecule type" value="Genomic_DNA"/>
</dbReference>
<name>A0AAV1Y0T1_LUPLU</name>
<comment type="caution">
    <text evidence="2">The sequence shown here is derived from an EMBL/GenBank/DDBJ whole genome shotgun (WGS) entry which is preliminary data.</text>
</comment>
<organism evidence="2 3">
    <name type="scientific">Lupinus luteus</name>
    <name type="common">European yellow lupine</name>
    <dbReference type="NCBI Taxonomy" id="3873"/>
    <lineage>
        <taxon>Eukaryota</taxon>
        <taxon>Viridiplantae</taxon>
        <taxon>Streptophyta</taxon>
        <taxon>Embryophyta</taxon>
        <taxon>Tracheophyta</taxon>
        <taxon>Spermatophyta</taxon>
        <taxon>Magnoliopsida</taxon>
        <taxon>eudicotyledons</taxon>
        <taxon>Gunneridae</taxon>
        <taxon>Pentapetalae</taxon>
        <taxon>rosids</taxon>
        <taxon>fabids</taxon>
        <taxon>Fabales</taxon>
        <taxon>Fabaceae</taxon>
        <taxon>Papilionoideae</taxon>
        <taxon>50 kb inversion clade</taxon>
        <taxon>genistoids sensu lato</taxon>
        <taxon>core genistoids</taxon>
        <taxon>Genisteae</taxon>
        <taxon>Lupinus</taxon>
    </lineage>
</organism>
<feature type="domain" description="PAP/OAS1 substrate-binding-related" evidence="1">
    <location>
        <begin position="17"/>
        <end position="76"/>
    </location>
</feature>
<dbReference type="Proteomes" id="UP001497480">
    <property type="component" value="Unassembled WGS sequence"/>
</dbReference>
<dbReference type="Pfam" id="PF26180">
    <property type="entry name" value="PAP-OAS1"/>
    <property type="match status" value="1"/>
</dbReference>
<dbReference type="InterPro" id="IPR058920">
    <property type="entry name" value="PAP-OAS1-bd-rel"/>
</dbReference>